<evidence type="ECO:0000256" key="4">
    <source>
        <dbReference type="ARBA" id="ARBA00023125"/>
    </source>
</evidence>
<keyword evidence="5" id="KW-0804">Transcription</keyword>
<reference evidence="9" key="1">
    <citation type="journal article" date="2014" name="Int. J. Syst. Evol. Microbiol.">
        <title>Complete genome sequence of Corynebacterium casei LMG S-19264T (=DSM 44701T), isolated from a smear-ripened cheese.</title>
        <authorList>
            <consortium name="US DOE Joint Genome Institute (JGI-PGF)"/>
            <person name="Walter F."/>
            <person name="Albersmeier A."/>
            <person name="Kalinowski J."/>
            <person name="Ruckert C."/>
        </authorList>
    </citation>
    <scope>NUCLEOTIDE SEQUENCE</scope>
    <source>
        <strain evidence="9">CGMCC 4.7398</strain>
    </source>
</reference>
<feature type="domain" description="RNA polymerase sigma factor 70 region 4 type 2" evidence="8">
    <location>
        <begin position="239"/>
        <end position="291"/>
    </location>
</feature>
<proteinExistence type="inferred from homology"/>
<evidence type="ECO:0000256" key="2">
    <source>
        <dbReference type="ARBA" id="ARBA00023015"/>
    </source>
</evidence>
<keyword evidence="4" id="KW-0238">DNA-binding</keyword>
<reference evidence="9" key="2">
    <citation type="submission" date="2020-09" db="EMBL/GenBank/DDBJ databases">
        <authorList>
            <person name="Sun Q."/>
            <person name="Zhou Y."/>
        </authorList>
    </citation>
    <scope>NUCLEOTIDE SEQUENCE</scope>
    <source>
        <strain evidence="9">CGMCC 4.7398</strain>
    </source>
</reference>
<sequence>MEPSPRSARVPFVTVTSPRVRAPESRVPKPVVLRVVRADSSSADDLETVTTQQNTPDSPSTTTPKSAAELAIVPVADDVDVESATKPGAEPVPATRPLTVVRDGAADADDVTSLPVRTDRPRATHARRNAQVSKNEEFTAFMREAKDPLHRMAFLLSGDAHRAEELTQQTFERCYRHWHKARQGDPLVYARRVLANLRIDAWRRTRREVLTGPDELPQDDVRVSRPSARMPTRTVDDRDAVVRALLRLPVKQRRVVVLRHLLDLSESEVSNELGIPLGTVKSTASRGLAHLRAILDLDSLGGSR</sequence>
<dbReference type="InterPro" id="IPR014325">
    <property type="entry name" value="RNA_pol_sigma-E_actinobac"/>
</dbReference>
<dbReference type="CDD" id="cd06171">
    <property type="entry name" value="Sigma70_r4"/>
    <property type="match status" value="1"/>
</dbReference>
<evidence type="ECO:0000259" key="7">
    <source>
        <dbReference type="Pfam" id="PF04542"/>
    </source>
</evidence>
<evidence type="ECO:0000256" key="1">
    <source>
        <dbReference type="ARBA" id="ARBA00010641"/>
    </source>
</evidence>
<dbReference type="AlphaFoldDB" id="A0A919FRK9"/>
<dbReference type="Pfam" id="PF04542">
    <property type="entry name" value="Sigma70_r2"/>
    <property type="match status" value="1"/>
</dbReference>
<dbReference type="InterPro" id="IPR039425">
    <property type="entry name" value="RNA_pol_sigma-70-like"/>
</dbReference>
<dbReference type="NCBIfam" id="TIGR02983">
    <property type="entry name" value="SigE-fam_strep"/>
    <property type="match status" value="1"/>
</dbReference>
<comment type="caution">
    <text evidence="9">The sequence shown here is derived from an EMBL/GenBank/DDBJ whole genome shotgun (WGS) entry which is preliminary data.</text>
</comment>
<name>A0A919FRK9_9MICO</name>
<dbReference type="InterPro" id="IPR036388">
    <property type="entry name" value="WH-like_DNA-bd_sf"/>
</dbReference>
<evidence type="ECO:0000256" key="5">
    <source>
        <dbReference type="ARBA" id="ARBA00023163"/>
    </source>
</evidence>
<dbReference type="GO" id="GO:0016987">
    <property type="term" value="F:sigma factor activity"/>
    <property type="evidence" value="ECO:0007669"/>
    <property type="project" value="UniProtKB-KW"/>
</dbReference>
<keyword evidence="10" id="KW-1185">Reference proteome</keyword>
<dbReference type="PANTHER" id="PTHR43133">
    <property type="entry name" value="RNA POLYMERASE ECF-TYPE SIGMA FACTO"/>
    <property type="match status" value="1"/>
</dbReference>
<dbReference type="InterPro" id="IPR013324">
    <property type="entry name" value="RNA_pol_sigma_r3/r4-like"/>
</dbReference>
<evidence type="ECO:0000256" key="3">
    <source>
        <dbReference type="ARBA" id="ARBA00023082"/>
    </source>
</evidence>
<feature type="compositionally biased region" description="Low complexity" evidence="6">
    <location>
        <begin position="50"/>
        <end position="64"/>
    </location>
</feature>
<evidence type="ECO:0000313" key="10">
    <source>
        <dbReference type="Proteomes" id="UP000627369"/>
    </source>
</evidence>
<comment type="similarity">
    <text evidence="1">Belongs to the sigma-70 factor family. ECF subfamily.</text>
</comment>
<dbReference type="EMBL" id="BNAS01000002">
    <property type="protein sequence ID" value="GHH71162.1"/>
    <property type="molecule type" value="Genomic_DNA"/>
</dbReference>
<dbReference type="NCBIfam" id="TIGR02937">
    <property type="entry name" value="sigma70-ECF"/>
    <property type="match status" value="1"/>
</dbReference>
<dbReference type="InterPro" id="IPR013249">
    <property type="entry name" value="RNA_pol_sigma70_r4_t2"/>
</dbReference>
<evidence type="ECO:0000259" key="8">
    <source>
        <dbReference type="Pfam" id="PF08281"/>
    </source>
</evidence>
<dbReference type="PANTHER" id="PTHR43133:SF50">
    <property type="entry name" value="ECF RNA POLYMERASE SIGMA FACTOR SIGM"/>
    <property type="match status" value="1"/>
</dbReference>
<evidence type="ECO:0000256" key="6">
    <source>
        <dbReference type="SAM" id="MobiDB-lite"/>
    </source>
</evidence>
<dbReference type="GO" id="GO:0006352">
    <property type="term" value="P:DNA-templated transcription initiation"/>
    <property type="evidence" value="ECO:0007669"/>
    <property type="project" value="InterPro"/>
</dbReference>
<organism evidence="9 10">
    <name type="scientific">Promicromonospora soli</name>
    <dbReference type="NCBI Taxonomy" id="2035533"/>
    <lineage>
        <taxon>Bacteria</taxon>
        <taxon>Bacillati</taxon>
        <taxon>Actinomycetota</taxon>
        <taxon>Actinomycetes</taxon>
        <taxon>Micrococcales</taxon>
        <taxon>Promicromonosporaceae</taxon>
        <taxon>Promicromonospora</taxon>
    </lineage>
</organism>
<dbReference type="Proteomes" id="UP000627369">
    <property type="component" value="Unassembled WGS sequence"/>
</dbReference>
<evidence type="ECO:0008006" key="11">
    <source>
        <dbReference type="Google" id="ProtNLM"/>
    </source>
</evidence>
<dbReference type="InterPro" id="IPR007627">
    <property type="entry name" value="RNA_pol_sigma70_r2"/>
</dbReference>
<dbReference type="SUPFAM" id="SSF88946">
    <property type="entry name" value="Sigma2 domain of RNA polymerase sigma factors"/>
    <property type="match status" value="1"/>
</dbReference>
<evidence type="ECO:0000313" key="9">
    <source>
        <dbReference type="EMBL" id="GHH71162.1"/>
    </source>
</evidence>
<protein>
    <recommendedName>
        <fullName evidence="11">RNA polymerase sigma-70 factor (Sigma-E family)</fullName>
    </recommendedName>
</protein>
<dbReference type="Pfam" id="PF08281">
    <property type="entry name" value="Sigma70_r4_2"/>
    <property type="match status" value="1"/>
</dbReference>
<feature type="region of interest" description="Disordered" evidence="6">
    <location>
        <begin position="37"/>
        <end position="65"/>
    </location>
</feature>
<gene>
    <name evidence="9" type="ORF">GCM10017772_19070</name>
</gene>
<keyword evidence="2" id="KW-0805">Transcription regulation</keyword>
<feature type="domain" description="RNA polymerase sigma-70 region 2" evidence="7">
    <location>
        <begin position="144"/>
        <end position="207"/>
    </location>
</feature>
<dbReference type="SUPFAM" id="SSF88659">
    <property type="entry name" value="Sigma3 and sigma4 domains of RNA polymerase sigma factors"/>
    <property type="match status" value="1"/>
</dbReference>
<keyword evidence="3" id="KW-0731">Sigma factor</keyword>
<dbReference type="Gene3D" id="1.10.1740.10">
    <property type="match status" value="1"/>
</dbReference>
<accession>A0A919FRK9</accession>
<dbReference type="InterPro" id="IPR014284">
    <property type="entry name" value="RNA_pol_sigma-70_dom"/>
</dbReference>
<dbReference type="GO" id="GO:0003677">
    <property type="term" value="F:DNA binding"/>
    <property type="evidence" value="ECO:0007669"/>
    <property type="project" value="UniProtKB-KW"/>
</dbReference>
<dbReference type="InterPro" id="IPR013325">
    <property type="entry name" value="RNA_pol_sigma_r2"/>
</dbReference>
<dbReference type="Gene3D" id="1.10.10.10">
    <property type="entry name" value="Winged helix-like DNA-binding domain superfamily/Winged helix DNA-binding domain"/>
    <property type="match status" value="1"/>
</dbReference>